<dbReference type="Gene3D" id="3.50.50.100">
    <property type="match status" value="1"/>
</dbReference>
<dbReference type="InterPro" id="IPR023753">
    <property type="entry name" value="FAD/NAD-binding_dom"/>
</dbReference>
<reference evidence="2" key="1">
    <citation type="submission" date="2018-07" db="EMBL/GenBank/DDBJ databases">
        <authorList>
            <consortium name="Genoscope - CEA"/>
            <person name="William W."/>
        </authorList>
    </citation>
    <scope>NUCLEOTIDE SEQUENCE</scope>
    <source>
        <strain evidence="2">IK1</strain>
    </source>
</reference>
<dbReference type="InterPro" id="IPR036188">
    <property type="entry name" value="FAD/NAD-bd_sf"/>
</dbReference>
<dbReference type="InterPro" id="IPR052541">
    <property type="entry name" value="SQRD"/>
</dbReference>
<dbReference type="PANTHER" id="PTHR43755">
    <property type="match status" value="1"/>
</dbReference>
<sequence>MAKVLILGAGISGHTAALIARRKLPKKHEIIVVSPNSNYQWVPSNIWVGVGLMKTKQVIFPLAPVYKRLGITFKQAKAISIHPEGNKEGVNSYVNIQYVTGDKKDQTENVEYDYLINATGPKLNFAATEGLGPDKNSLSVCTYDHAAHTWENLQKSLEKMEHGEKQRFLIGTGHPMATCQGAAFEYALNIAFEVDKRKLHKFAEIIWISNEYELGDFGMGGAYVKQGGYVTPTKIFSESILKEYGIRWITGAGITKVEPGIAHYETLTGEKLTQEFDFAMLIPAFAGVGLKAYDKSGTDITDKMFAPNGLMKVDADYTPKPYEEWKASDWPSVYITPNYDNIFACGIAFAPPHTISKPMKNPNGTMITPTPPRTGMPSGVMGRIVAENVVEQIKTGKKEFKHRASMAKMGAACIVSAGYGIRHGKAAVMTVYPIVQDWEKYPKWGRDIGYTVGEVGLAGHWMKLFMHYMFMYKAKALPLWWMIPE</sequence>
<dbReference type="GO" id="GO:0016491">
    <property type="term" value="F:oxidoreductase activity"/>
    <property type="evidence" value="ECO:0007669"/>
    <property type="project" value="InterPro"/>
</dbReference>
<organism evidence="2">
    <name type="scientific">uncultured Paludibacter sp</name>
    <dbReference type="NCBI Taxonomy" id="497635"/>
    <lineage>
        <taxon>Bacteria</taxon>
        <taxon>Pseudomonadati</taxon>
        <taxon>Bacteroidota</taxon>
        <taxon>Bacteroidia</taxon>
        <taxon>Bacteroidales</taxon>
        <taxon>Paludibacteraceae</taxon>
        <taxon>Paludibacter</taxon>
        <taxon>environmental samples</taxon>
    </lineage>
</organism>
<dbReference type="EMBL" id="UPXZ01000014">
    <property type="protein sequence ID" value="VBB43754.1"/>
    <property type="molecule type" value="Genomic_DNA"/>
</dbReference>
<gene>
    <name evidence="2" type="ORF">TRIP_D210034</name>
</gene>
<feature type="domain" description="FAD/NAD(P)-binding" evidence="1">
    <location>
        <begin position="3"/>
        <end position="143"/>
    </location>
</feature>
<dbReference type="SUPFAM" id="SSF51905">
    <property type="entry name" value="FAD/NAD(P)-binding domain"/>
    <property type="match status" value="2"/>
</dbReference>
<evidence type="ECO:0000259" key="1">
    <source>
        <dbReference type="Pfam" id="PF07992"/>
    </source>
</evidence>
<proteinExistence type="predicted"/>
<protein>
    <submittedName>
        <fullName evidence="2">Putative Sulfide-quinone reductase</fullName>
    </submittedName>
</protein>
<dbReference type="AlphaFoldDB" id="A0A653A6Z4"/>
<evidence type="ECO:0000313" key="2">
    <source>
        <dbReference type="EMBL" id="VBB43754.1"/>
    </source>
</evidence>
<dbReference type="PANTHER" id="PTHR43755:SF1">
    <property type="entry name" value="FAD-DEPENDENT PYRIDINE NUCLEOTIDE-DISULPHIDE OXIDOREDUCTASE"/>
    <property type="match status" value="1"/>
</dbReference>
<dbReference type="Pfam" id="PF07992">
    <property type="entry name" value="Pyr_redox_2"/>
    <property type="match status" value="1"/>
</dbReference>
<name>A0A653A6Z4_9BACT</name>
<accession>A0A653A6Z4</accession>